<comment type="caution">
    <text evidence="1">The sequence shown here is derived from an EMBL/GenBank/DDBJ whole genome shotgun (WGS) entry which is preliminary data.</text>
</comment>
<dbReference type="Proteomes" id="UP001601303">
    <property type="component" value="Unassembled WGS sequence"/>
</dbReference>
<keyword evidence="2" id="KW-1185">Reference proteome</keyword>
<protein>
    <recommendedName>
        <fullName evidence="3">TIR domain-containing protein</fullName>
    </recommendedName>
</protein>
<dbReference type="EMBL" id="JBIAHM010000018">
    <property type="protein sequence ID" value="MFE9605103.1"/>
    <property type="molecule type" value="Genomic_DNA"/>
</dbReference>
<evidence type="ECO:0008006" key="3">
    <source>
        <dbReference type="Google" id="ProtNLM"/>
    </source>
</evidence>
<evidence type="ECO:0000313" key="1">
    <source>
        <dbReference type="EMBL" id="MFE9605103.1"/>
    </source>
</evidence>
<accession>A0ABW6MG12</accession>
<sequence>MHTRLSYQRQDERAAFALADALGRAGADVVLDVWPTAADGSPDPETVVVLLWSAAWDRTPMEPAPLGAHVPVRLDDTPLPSALAGLRHVRLAQGWGRVSDEAAAMIVRLGFPALVPALPVRGNPTESTVVISDFGPLGLFASCPRCGGSSERLRPYVTVDHQYDRALRLVICGACNWQDGCEL</sequence>
<dbReference type="RefSeq" id="WP_388113930.1">
    <property type="nucleotide sequence ID" value="NZ_JBIAHM010000018.1"/>
</dbReference>
<gene>
    <name evidence="1" type="ORF">ACFYNQ_41980</name>
</gene>
<name>A0ABW6MG12_9ACTN</name>
<evidence type="ECO:0000313" key="2">
    <source>
        <dbReference type="Proteomes" id="UP001601303"/>
    </source>
</evidence>
<reference evidence="1 2" key="1">
    <citation type="submission" date="2024-10" db="EMBL/GenBank/DDBJ databases">
        <title>The Natural Products Discovery Center: Release of the First 8490 Sequenced Strains for Exploring Actinobacteria Biosynthetic Diversity.</title>
        <authorList>
            <person name="Kalkreuter E."/>
            <person name="Kautsar S.A."/>
            <person name="Yang D."/>
            <person name="Bader C.D."/>
            <person name="Teijaro C.N."/>
            <person name="Fluegel L."/>
            <person name="Davis C.M."/>
            <person name="Simpson J.R."/>
            <person name="Lauterbach L."/>
            <person name="Steele A.D."/>
            <person name="Gui C."/>
            <person name="Meng S."/>
            <person name="Li G."/>
            <person name="Viehrig K."/>
            <person name="Ye F."/>
            <person name="Su P."/>
            <person name="Kiefer A.F."/>
            <person name="Nichols A."/>
            <person name="Cepeda A.J."/>
            <person name="Yan W."/>
            <person name="Fan B."/>
            <person name="Jiang Y."/>
            <person name="Adhikari A."/>
            <person name="Zheng C.-J."/>
            <person name="Schuster L."/>
            <person name="Cowan T.M."/>
            <person name="Smanski M.J."/>
            <person name="Chevrette M.G."/>
            <person name="De Carvalho L.P.S."/>
            <person name="Shen B."/>
        </authorList>
    </citation>
    <scope>NUCLEOTIDE SEQUENCE [LARGE SCALE GENOMIC DNA]</scope>
    <source>
        <strain evidence="1 2">NPDC006488</strain>
    </source>
</reference>
<proteinExistence type="predicted"/>
<organism evidence="1 2">
    <name type="scientific">Streptomyces hokutonensis</name>
    <dbReference type="NCBI Taxonomy" id="1306990"/>
    <lineage>
        <taxon>Bacteria</taxon>
        <taxon>Bacillati</taxon>
        <taxon>Actinomycetota</taxon>
        <taxon>Actinomycetes</taxon>
        <taxon>Kitasatosporales</taxon>
        <taxon>Streptomycetaceae</taxon>
        <taxon>Streptomyces</taxon>
    </lineage>
</organism>